<sequence length="427" mass="45671">MSNHSMTPTPTGSAPLTAQPTGSSRLTYDHALSPIGRGKGWWRGLLFIVFLIAGFFVTSMTIGAAGILISTLTGELTQEALGEAVETGVIPMTPAIFVTNNLALAALLPLAYLGQRMLFGVKPGTISSVAGRFRWAWFRKLALVIVPVFAVYSAALFLLEPAEVNVDGTAILMLVFVLLTTPFQAASEEYVARGGFQRAAGSWVSSPQLSFVIGTAVSATLFCLAHGAGDWWLIGYYFFFGVIMSVTVKYTGGLESAVLIHASNNVMLFIPSVLTGQLSEGIDRSAGAGGPIMLIPAVFLAVVAAFVIWRAKKEGIETTTAPLVTAKQRREEEARAAYEVYAQQQAQLAQQAAQQPMQTYGQAPGQPYGQVPSQTHGQPYGQTQVQQYSQPHQQVPGQQYGQGAGQPQQPPVAPQQPPYSPPPEPRD</sequence>
<keyword evidence="2" id="KW-1133">Transmembrane helix</keyword>
<evidence type="ECO:0000313" key="5">
    <source>
        <dbReference type="Proteomes" id="UP000545286"/>
    </source>
</evidence>
<reference evidence="4 5" key="1">
    <citation type="submission" date="2020-08" db="EMBL/GenBank/DDBJ databases">
        <title>Sequencing the genomes of 1000 actinobacteria strains.</title>
        <authorList>
            <person name="Klenk H.-P."/>
        </authorList>
    </citation>
    <scope>NUCLEOTIDE SEQUENCE [LARGE SCALE GENOMIC DNA]</scope>
    <source>
        <strain evidence="4 5">DSM 20419</strain>
    </source>
</reference>
<comment type="caution">
    <text evidence="4">The sequence shown here is derived from an EMBL/GenBank/DDBJ whole genome shotgun (WGS) entry which is preliminary data.</text>
</comment>
<keyword evidence="2" id="KW-0812">Transmembrane</keyword>
<dbReference type="GO" id="GO:0006508">
    <property type="term" value="P:proteolysis"/>
    <property type="evidence" value="ECO:0007669"/>
    <property type="project" value="UniProtKB-KW"/>
</dbReference>
<gene>
    <name evidence="4" type="ORF">FHX72_003398</name>
</gene>
<feature type="transmembrane region" description="Helical" evidence="2">
    <location>
        <begin position="290"/>
        <end position="309"/>
    </location>
</feature>
<evidence type="ECO:0000259" key="3">
    <source>
        <dbReference type="Pfam" id="PF02517"/>
    </source>
</evidence>
<evidence type="ECO:0000256" key="1">
    <source>
        <dbReference type="SAM" id="MobiDB-lite"/>
    </source>
</evidence>
<proteinExistence type="predicted"/>
<keyword evidence="4" id="KW-0645">Protease</keyword>
<dbReference type="EMBL" id="JACHWJ010000005">
    <property type="protein sequence ID" value="MBB2959246.1"/>
    <property type="molecule type" value="Genomic_DNA"/>
</dbReference>
<evidence type="ECO:0000256" key="2">
    <source>
        <dbReference type="SAM" id="Phobius"/>
    </source>
</evidence>
<keyword evidence="4" id="KW-0378">Hydrolase</keyword>
<organism evidence="4 5">
    <name type="scientific">Pseudoclavibacter helvolus</name>
    <dbReference type="NCBI Taxonomy" id="255205"/>
    <lineage>
        <taxon>Bacteria</taxon>
        <taxon>Bacillati</taxon>
        <taxon>Actinomycetota</taxon>
        <taxon>Actinomycetes</taxon>
        <taxon>Micrococcales</taxon>
        <taxon>Microbacteriaceae</taxon>
        <taxon>Pseudoclavibacter</taxon>
    </lineage>
</organism>
<feature type="compositionally biased region" description="Pro residues" evidence="1">
    <location>
        <begin position="408"/>
        <end position="427"/>
    </location>
</feature>
<dbReference type="RefSeq" id="WP_183626519.1">
    <property type="nucleotide sequence ID" value="NZ_JACHWJ010000005.1"/>
</dbReference>
<keyword evidence="2" id="KW-0472">Membrane</keyword>
<dbReference type="InterPro" id="IPR003675">
    <property type="entry name" value="Rce1/LyrA-like_dom"/>
</dbReference>
<feature type="compositionally biased region" description="Polar residues" evidence="1">
    <location>
        <begin position="371"/>
        <end position="383"/>
    </location>
</feature>
<dbReference type="AlphaFoldDB" id="A0A7W4URH1"/>
<feature type="domain" description="CAAX prenyl protease 2/Lysostaphin resistance protein A-like" evidence="3">
    <location>
        <begin position="173"/>
        <end position="267"/>
    </location>
</feature>
<feature type="transmembrane region" description="Helical" evidence="2">
    <location>
        <begin position="234"/>
        <end position="251"/>
    </location>
</feature>
<dbReference type="GO" id="GO:0004175">
    <property type="term" value="F:endopeptidase activity"/>
    <property type="evidence" value="ECO:0007669"/>
    <property type="project" value="UniProtKB-ARBA"/>
</dbReference>
<dbReference type="GO" id="GO:0080120">
    <property type="term" value="P:CAAX-box protein maturation"/>
    <property type="evidence" value="ECO:0007669"/>
    <property type="project" value="UniProtKB-ARBA"/>
</dbReference>
<feature type="region of interest" description="Disordered" evidence="1">
    <location>
        <begin position="355"/>
        <end position="427"/>
    </location>
</feature>
<feature type="region of interest" description="Disordered" evidence="1">
    <location>
        <begin position="1"/>
        <end position="23"/>
    </location>
</feature>
<feature type="compositionally biased region" description="Low complexity" evidence="1">
    <location>
        <begin position="384"/>
        <end position="407"/>
    </location>
</feature>
<protein>
    <submittedName>
        <fullName evidence="4">Membrane protease YdiL (CAAX protease family)</fullName>
    </submittedName>
</protein>
<feature type="transmembrane region" description="Helical" evidence="2">
    <location>
        <begin position="45"/>
        <end position="69"/>
    </location>
</feature>
<accession>A0A7W4URH1</accession>
<feature type="transmembrane region" description="Helical" evidence="2">
    <location>
        <begin position="89"/>
        <end position="113"/>
    </location>
</feature>
<name>A0A7W4URH1_9MICO</name>
<evidence type="ECO:0000313" key="4">
    <source>
        <dbReference type="EMBL" id="MBB2959246.1"/>
    </source>
</evidence>
<dbReference type="Proteomes" id="UP000545286">
    <property type="component" value="Unassembled WGS sequence"/>
</dbReference>
<feature type="transmembrane region" description="Helical" evidence="2">
    <location>
        <begin position="141"/>
        <end position="158"/>
    </location>
</feature>
<feature type="transmembrane region" description="Helical" evidence="2">
    <location>
        <begin position="208"/>
        <end position="228"/>
    </location>
</feature>
<dbReference type="Pfam" id="PF02517">
    <property type="entry name" value="Rce1-like"/>
    <property type="match status" value="1"/>
</dbReference>
<keyword evidence="5" id="KW-1185">Reference proteome</keyword>